<dbReference type="InterPro" id="IPR057736">
    <property type="entry name" value="SAF_PseI/NeuA/NeuB"/>
</dbReference>
<evidence type="ECO:0000313" key="2">
    <source>
        <dbReference type="EMBL" id="QCU90472.1"/>
    </source>
</evidence>
<dbReference type="InterPro" id="IPR036732">
    <property type="entry name" value="AFP_Neu5c_C_sf"/>
</dbReference>
<protein>
    <recommendedName>
        <fullName evidence="1">AFP-like domain-containing protein</fullName>
    </recommendedName>
</protein>
<dbReference type="Proteomes" id="UP000304864">
    <property type="component" value="Chromosome"/>
</dbReference>
<dbReference type="Gene3D" id="3.20.20.70">
    <property type="entry name" value="Aldolase class I"/>
    <property type="match status" value="1"/>
</dbReference>
<dbReference type="InterPro" id="IPR013132">
    <property type="entry name" value="PseI/NeuA/B-like_N"/>
</dbReference>
<dbReference type="EMBL" id="CP040602">
    <property type="protein sequence ID" value="QCU90472.1"/>
    <property type="molecule type" value="Genomic_DNA"/>
</dbReference>
<dbReference type="Pfam" id="PF03102">
    <property type="entry name" value="NeuB"/>
    <property type="match status" value="1"/>
</dbReference>
<gene>
    <name evidence="2" type="ORF">FE785_07420</name>
</gene>
<dbReference type="SUPFAM" id="SSF51569">
    <property type="entry name" value="Aldolase"/>
    <property type="match status" value="1"/>
</dbReference>
<organism evidence="2 3">
    <name type="scientific">Thiomicrorhabdus sediminis</name>
    <dbReference type="NCBI Taxonomy" id="2580412"/>
    <lineage>
        <taxon>Bacteria</taxon>
        <taxon>Pseudomonadati</taxon>
        <taxon>Pseudomonadota</taxon>
        <taxon>Gammaproteobacteria</taxon>
        <taxon>Thiotrichales</taxon>
        <taxon>Piscirickettsiaceae</taxon>
        <taxon>Thiomicrorhabdus</taxon>
    </lineage>
</organism>
<dbReference type="KEGG" id="thig:FE785_07420"/>
<name>A0A4P9K628_9GAMM</name>
<keyword evidence="3" id="KW-1185">Reference proteome</keyword>
<dbReference type="InterPro" id="IPR051690">
    <property type="entry name" value="PseI-like"/>
</dbReference>
<dbReference type="GO" id="GO:0016051">
    <property type="term" value="P:carbohydrate biosynthetic process"/>
    <property type="evidence" value="ECO:0007669"/>
    <property type="project" value="InterPro"/>
</dbReference>
<dbReference type="PROSITE" id="PS50844">
    <property type="entry name" value="AFP_LIKE"/>
    <property type="match status" value="1"/>
</dbReference>
<dbReference type="PANTHER" id="PTHR42966:SF1">
    <property type="entry name" value="SIALIC ACID SYNTHASE"/>
    <property type="match status" value="1"/>
</dbReference>
<dbReference type="PANTHER" id="PTHR42966">
    <property type="entry name" value="N-ACETYLNEURAMINATE SYNTHASE"/>
    <property type="match status" value="1"/>
</dbReference>
<dbReference type="AlphaFoldDB" id="A0A4P9K628"/>
<reference evidence="2 3" key="1">
    <citation type="submission" date="2019-05" db="EMBL/GenBank/DDBJ databases">
        <title>Thiomicrorhabdus sediminis sp. nov, a novel sulfur-oxidizing bacterium isolated from coastal sediment.</title>
        <authorList>
            <person name="Liu X."/>
        </authorList>
    </citation>
    <scope>NUCLEOTIDE SEQUENCE [LARGE SCALE GENOMIC DNA]</scope>
    <source>
        <strain evidence="2 3">G1</strain>
    </source>
</reference>
<dbReference type="InterPro" id="IPR013785">
    <property type="entry name" value="Aldolase_TIM"/>
</dbReference>
<evidence type="ECO:0000313" key="3">
    <source>
        <dbReference type="Proteomes" id="UP000304864"/>
    </source>
</evidence>
<sequence length="362" mass="39863">MQSAETNLSYWQQIQNTGQPLFLPDIGTYFNQDMAQAKSLVDELVKAGVKTIKGEILQNADICLNASLSGNETYWGHQSQQKKQENYRQLIERKVVSLEAYQELFEYAKAQGCDIIVSVYDFEGALFAQKIGVKAIKIASSNITHQPLIEFVAELALPIIIDTGHSSFEEIARAVNWMLDAGGRSENLLLEHSPLGPPNPVETHNLRFMQTLGNSFGVAYGLSDHYFDDEMLYAATAMGATVLEKGVCPNNMGDEQDGGHALPISQVKTVFAKIQAIATAMGDGVRHLPRERDKYISRMGLIAKTDIKAGDRLDLNNIGFAFPALGIGCEYWSEVNAKVFAKPVKAGQVINWDDVRTDNTAG</sequence>
<dbReference type="Pfam" id="PF08666">
    <property type="entry name" value="SAF"/>
    <property type="match status" value="1"/>
</dbReference>
<dbReference type="Gene3D" id="3.90.1210.10">
    <property type="entry name" value="Antifreeze-like/N-acetylneuraminic acid synthase C-terminal domain"/>
    <property type="match status" value="1"/>
</dbReference>
<dbReference type="InterPro" id="IPR013974">
    <property type="entry name" value="SAF"/>
</dbReference>
<dbReference type="CDD" id="cd11615">
    <property type="entry name" value="SAF_NeuB_like"/>
    <property type="match status" value="1"/>
</dbReference>
<proteinExistence type="predicted"/>
<evidence type="ECO:0000259" key="1">
    <source>
        <dbReference type="PROSITE" id="PS50844"/>
    </source>
</evidence>
<feature type="domain" description="AFP-like" evidence="1">
    <location>
        <begin position="300"/>
        <end position="358"/>
    </location>
</feature>
<dbReference type="RefSeq" id="WP_138565146.1">
    <property type="nucleotide sequence ID" value="NZ_CP040602.1"/>
</dbReference>
<dbReference type="GO" id="GO:0047444">
    <property type="term" value="F:N-acylneuraminate-9-phosphate synthase activity"/>
    <property type="evidence" value="ECO:0007669"/>
    <property type="project" value="TreeGrafter"/>
</dbReference>
<dbReference type="SUPFAM" id="SSF51269">
    <property type="entry name" value="AFP III-like domain"/>
    <property type="match status" value="1"/>
</dbReference>
<dbReference type="InterPro" id="IPR006190">
    <property type="entry name" value="SAF_AFP_Neu5Ac"/>
</dbReference>
<accession>A0A4P9K628</accession>
<dbReference type="OrthoDB" id="9781701at2"/>